<evidence type="ECO:0000256" key="6">
    <source>
        <dbReference type="ARBA" id="ARBA00022801"/>
    </source>
</evidence>
<evidence type="ECO:0000256" key="7">
    <source>
        <dbReference type="ARBA" id="ARBA00023024"/>
    </source>
</evidence>
<dbReference type="SUPFAM" id="SSF54556">
    <property type="entry name" value="Chitinase insertion domain"/>
    <property type="match status" value="1"/>
</dbReference>
<feature type="compositionally biased region" description="Polar residues" evidence="13">
    <location>
        <begin position="449"/>
        <end position="462"/>
    </location>
</feature>
<keyword evidence="6 12" id="KW-0378">Hydrolase</keyword>
<keyword evidence="11" id="KW-0624">Polysaccharide degradation</keyword>
<dbReference type="PANTHER" id="PTHR11177">
    <property type="entry name" value="CHITINASE"/>
    <property type="match status" value="1"/>
</dbReference>
<dbReference type="EMBL" id="JAHXZJ010002982">
    <property type="protein sequence ID" value="KAH0534510.1"/>
    <property type="molecule type" value="Genomic_DNA"/>
</dbReference>
<evidence type="ECO:0000256" key="8">
    <source>
        <dbReference type="ARBA" id="ARBA00023157"/>
    </source>
</evidence>
<evidence type="ECO:0000256" key="1">
    <source>
        <dbReference type="ARBA" id="ARBA00000822"/>
    </source>
</evidence>
<dbReference type="PROSITE" id="PS51910">
    <property type="entry name" value="GH18_2"/>
    <property type="match status" value="1"/>
</dbReference>
<feature type="domain" description="GH18" evidence="14">
    <location>
        <begin position="42"/>
        <end position="409"/>
    </location>
</feature>
<keyword evidence="5" id="KW-0732">Signal</keyword>
<dbReference type="GO" id="GO:0008843">
    <property type="term" value="F:endochitinase activity"/>
    <property type="evidence" value="ECO:0007669"/>
    <property type="project" value="UniProtKB-EC"/>
</dbReference>
<dbReference type="Gene3D" id="2.170.140.10">
    <property type="entry name" value="Chitin binding domain"/>
    <property type="match status" value="1"/>
</dbReference>
<dbReference type="Gene3D" id="3.20.20.80">
    <property type="entry name" value="Glycosidases"/>
    <property type="match status" value="1"/>
</dbReference>
<keyword evidence="16" id="KW-1185">Reference proteome</keyword>
<dbReference type="GO" id="GO:0008061">
    <property type="term" value="F:chitin binding"/>
    <property type="evidence" value="ECO:0007669"/>
    <property type="project" value="UniProtKB-KW"/>
</dbReference>
<dbReference type="InterPro" id="IPR001579">
    <property type="entry name" value="Glyco_hydro_18_chit_AS"/>
</dbReference>
<evidence type="ECO:0000313" key="16">
    <source>
        <dbReference type="Proteomes" id="UP000826195"/>
    </source>
</evidence>
<dbReference type="Pfam" id="PF01607">
    <property type="entry name" value="CBM_14"/>
    <property type="match status" value="1"/>
</dbReference>
<dbReference type="InterPro" id="IPR036508">
    <property type="entry name" value="Chitin-bd_dom_sf"/>
</dbReference>
<dbReference type="InterPro" id="IPR002557">
    <property type="entry name" value="Chitin-bd_dom"/>
</dbReference>
<evidence type="ECO:0000256" key="2">
    <source>
        <dbReference type="ARBA" id="ARBA00009121"/>
    </source>
</evidence>
<dbReference type="PANTHER" id="PTHR11177:SF360">
    <property type="entry name" value="CHITINASE 4-RELATED"/>
    <property type="match status" value="1"/>
</dbReference>
<feature type="compositionally biased region" description="Polar residues" evidence="13">
    <location>
        <begin position="428"/>
        <end position="440"/>
    </location>
</feature>
<dbReference type="Gene3D" id="3.10.50.10">
    <property type="match status" value="1"/>
</dbReference>
<accession>A0AAV7HR55</accession>
<keyword evidence="10 12" id="KW-0326">Glycosidase</keyword>
<evidence type="ECO:0000256" key="4">
    <source>
        <dbReference type="ARBA" id="ARBA00022669"/>
    </source>
</evidence>
<dbReference type="InterPro" id="IPR011583">
    <property type="entry name" value="Chitinase_II/V-like_cat"/>
</dbReference>
<keyword evidence="7" id="KW-0146">Chitin degradation</keyword>
<dbReference type="PROSITE" id="PS01095">
    <property type="entry name" value="GH18_1"/>
    <property type="match status" value="1"/>
</dbReference>
<evidence type="ECO:0000259" key="14">
    <source>
        <dbReference type="PROSITE" id="PS51910"/>
    </source>
</evidence>
<evidence type="ECO:0000256" key="9">
    <source>
        <dbReference type="ARBA" id="ARBA00023277"/>
    </source>
</evidence>
<sequence length="550" mass="59811">MDGIIDTPDILSLFEFAPAGLTMRVLAVIAALYLAACAAEEGKIVCYWGSWSVYRPDGGKFEIENIDPYLCTHLIYTFVGLDGSDVKILDPWQDTPNDYGKDGFGRFNKLKLKNPALKTLIAIGGWNEGSTKYSQMASDPGSRERFADNAVAFVKKWGFDGFDLDWEYPAQRGGSPNDVKNFVKLVRVLGKKLHSQGLLLSAAVAAAESSASQSYDIAEMSKYLDFINLMAYDFHGSWEPITGLNAPLHAASSDSYDARGMNSEAAVKYWLSKGAPKEKLILGVPTYGRAFTLSNPSDNKIGAASSGPGTAGPYTREAGMLGYNEICVMLKENGWNANYDPERKAPWAHKENQWVGFDNKESIKAKAQFAKKMGLGGAMVWSIETDDFRGTCGEKYPLIKTLRVVLRGGKETTEKGTSAGTTVPDGSKGTTVSGGFTRTTVPGIKVPRTTVSGTNVSGTNVPGTKVPGTENSEENTWTPENGSPITPSPSPSGQCKEEGLISDPKSCGFIKCALNDQIEFDEFPMPCPPTLCFDPKLKICNWRKKKQQKY</sequence>
<dbReference type="CDD" id="cd02872">
    <property type="entry name" value="GH18_chitolectin_chitotriosidase"/>
    <property type="match status" value="1"/>
</dbReference>
<keyword evidence="4" id="KW-0147">Chitin-binding</keyword>
<evidence type="ECO:0000256" key="12">
    <source>
        <dbReference type="RuleBase" id="RU000489"/>
    </source>
</evidence>
<organism evidence="15 16">
    <name type="scientific">Cotesia glomerata</name>
    <name type="common">Lepidopteran parasitic wasp</name>
    <name type="synonym">Apanteles glomeratus</name>
    <dbReference type="NCBI Taxonomy" id="32391"/>
    <lineage>
        <taxon>Eukaryota</taxon>
        <taxon>Metazoa</taxon>
        <taxon>Ecdysozoa</taxon>
        <taxon>Arthropoda</taxon>
        <taxon>Hexapoda</taxon>
        <taxon>Insecta</taxon>
        <taxon>Pterygota</taxon>
        <taxon>Neoptera</taxon>
        <taxon>Endopterygota</taxon>
        <taxon>Hymenoptera</taxon>
        <taxon>Apocrita</taxon>
        <taxon>Ichneumonoidea</taxon>
        <taxon>Braconidae</taxon>
        <taxon>Microgastrinae</taxon>
        <taxon>Cotesia</taxon>
    </lineage>
</organism>
<dbReference type="InterPro" id="IPR001223">
    <property type="entry name" value="Glyco_hydro18_cat"/>
</dbReference>
<dbReference type="SUPFAM" id="SSF57625">
    <property type="entry name" value="Invertebrate chitin-binding proteins"/>
    <property type="match status" value="1"/>
</dbReference>
<evidence type="ECO:0000256" key="3">
    <source>
        <dbReference type="ARBA" id="ARBA00012729"/>
    </source>
</evidence>
<dbReference type="EC" id="3.2.1.14" evidence="3"/>
<proteinExistence type="inferred from homology"/>
<dbReference type="InterPro" id="IPR050314">
    <property type="entry name" value="Glycosyl_Hydrlase_18"/>
</dbReference>
<evidence type="ECO:0000256" key="11">
    <source>
        <dbReference type="ARBA" id="ARBA00023326"/>
    </source>
</evidence>
<reference evidence="15 16" key="1">
    <citation type="journal article" date="2021" name="J. Hered.">
        <title>A chromosome-level genome assembly of the parasitoid wasp, Cotesia glomerata (Hymenoptera: Braconidae).</title>
        <authorList>
            <person name="Pinto B.J."/>
            <person name="Weis J.J."/>
            <person name="Gamble T."/>
            <person name="Ode P.J."/>
            <person name="Paul R."/>
            <person name="Zaspel J.M."/>
        </authorList>
    </citation>
    <scope>NUCLEOTIDE SEQUENCE [LARGE SCALE GENOMIC DNA]</scope>
    <source>
        <strain evidence="15">CgM1</strain>
    </source>
</reference>
<dbReference type="FunFam" id="3.20.20.80:FF:000007">
    <property type="entry name" value="Acidic mammalian chitinase"/>
    <property type="match status" value="1"/>
</dbReference>
<dbReference type="AlphaFoldDB" id="A0AAV7HR55"/>
<gene>
    <name evidence="15" type="ORF">KQX54_004677</name>
</gene>
<evidence type="ECO:0000313" key="15">
    <source>
        <dbReference type="EMBL" id="KAH0534510.1"/>
    </source>
</evidence>
<evidence type="ECO:0000256" key="10">
    <source>
        <dbReference type="ARBA" id="ARBA00023295"/>
    </source>
</evidence>
<dbReference type="InterPro" id="IPR029070">
    <property type="entry name" value="Chitinase_insertion_sf"/>
</dbReference>
<keyword evidence="9" id="KW-0119">Carbohydrate metabolism</keyword>
<comment type="similarity">
    <text evidence="2">Belongs to the glycosyl hydrolase 18 family. Chitinase class II subfamily.</text>
</comment>
<dbReference type="GO" id="GO:0005576">
    <property type="term" value="C:extracellular region"/>
    <property type="evidence" value="ECO:0007669"/>
    <property type="project" value="InterPro"/>
</dbReference>
<dbReference type="SUPFAM" id="SSF51445">
    <property type="entry name" value="(Trans)glycosidases"/>
    <property type="match status" value="1"/>
</dbReference>
<comment type="catalytic activity">
    <reaction evidence="1">
        <text>Random endo-hydrolysis of N-acetyl-beta-D-glucosaminide (1-&gt;4)-beta-linkages in chitin and chitodextrins.</text>
        <dbReference type="EC" id="3.2.1.14"/>
    </reaction>
</comment>
<dbReference type="GO" id="GO:0006032">
    <property type="term" value="P:chitin catabolic process"/>
    <property type="evidence" value="ECO:0007669"/>
    <property type="project" value="UniProtKB-KW"/>
</dbReference>
<dbReference type="InterPro" id="IPR017853">
    <property type="entry name" value="GH"/>
</dbReference>
<dbReference type="Pfam" id="PF00704">
    <property type="entry name" value="Glyco_hydro_18"/>
    <property type="match status" value="1"/>
</dbReference>
<dbReference type="Proteomes" id="UP000826195">
    <property type="component" value="Unassembled WGS sequence"/>
</dbReference>
<evidence type="ECO:0000256" key="5">
    <source>
        <dbReference type="ARBA" id="ARBA00022729"/>
    </source>
</evidence>
<dbReference type="GO" id="GO:0000272">
    <property type="term" value="P:polysaccharide catabolic process"/>
    <property type="evidence" value="ECO:0007669"/>
    <property type="project" value="UniProtKB-KW"/>
</dbReference>
<keyword evidence="8" id="KW-1015">Disulfide bond</keyword>
<comment type="caution">
    <text evidence="15">The sequence shown here is derived from an EMBL/GenBank/DDBJ whole genome shotgun (WGS) entry which is preliminary data.</text>
</comment>
<evidence type="ECO:0000256" key="13">
    <source>
        <dbReference type="SAM" id="MobiDB-lite"/>
    </source>
</evidence>
<dbReference type="SMART" id="SM00636">
    <property type="entry name" value="Glyco_18"/>
    <property type="match status" value="1"/>
</dbReference>
<dbReference type="FunFam" id="3.10.50.10:FF:000004">
    <property type="entry name" value="Chitinase 5"/>
    <property type="match status" value="1"/>
</dbReference>
<protein>
    <recommendedName>
        <fullName evidence="3">chitinase</fullName>
        <ecNumber evidence="3">3.2.1.14</ecNumber>
    </recommendedName>
</protein>
<name>A0AAV7HR55_COTGL</name>
<feature type="region of interest" description="Disordered" evidence="13">
    <location>
        <begin position="412"/>
        <end position="498"/>
    </location>
</feature>